<dbReference type="EMBL" id="BONZ01000039">
    <property type="protein sequence ID" value="GIH16078.1"/>
    <property type="molecule type" value="Genomic_DNA"/>
</dbReference>
<proteinExistence type="predicted"/>
<dbReference type="InterPro" id="IPR010982">
    <property type="entry name" value="Lambda_DNA-bd_dom_sf"/>
</dbReference>
<evidence type="ECO:0000313" key="2">
    <source>
        <dbReference type="EMBL" id="GIH16078.1"/>
    </source>
</evidence>
<dbReference type="Pfam" id="PF13560">
    <property type="entry name" value="HTH_31"/>
    <property type="match status" value="1"/>
</dbReference>
<sequence>MPVAAPTRLTAPTVRQRRVAIELRLMRERAGLSIPEAARMLLGADPQTWEQTENGERRVSWLVLRRVLDELVITGKDYRSYLLGLLVGEDDNPCDQLRGWTQTFVCRQAGGVPEYERMHLALGAAAVRKRMYQPSIVPGILQTWDYATAVTSGVLWASKAELEEAINARMARADRLTASDPLVAHAVFSESALHRLIGGPEVMAGQYRRLLELAELPNVTIQVLRATQPVGMALAVPFVMLDYPHPVGNPGIVYVEYLTRTQFLDGPDEIADYHGAWARLAGAALDAATSTTFIQAIADGRQEPLPGGSRG</sequence>
<dbReference type="InterPro" id="IPR001387">
    <property type="entry name" value="Cro/C1-type_HTH"/>
</dbReference>
<evidence type="ECO:0000313" key="3">
    <source>
        <dbReference type="Proteomes" id="UP000642748"/>
    </source>
</evidence>
<dbReference type="Pfam" id="PF19054">
    <property type="entry name" value="DUF5753"/>
    <property type="match status" value="1"/>
</dbReference>
<name>A0A8J3VS49_9ACTN</name>
<dbReference type="RefSeq" id="WP_275413016.1">
    <property type="nucleotide sequence ID" value="NZ_BONZ01000039.1"/>
</dbReference>
<organism evidence="2 3">
    <name type="scientific">Rugosimonospora africana</name>
    <dbReference type="NCBI Taxonomy" id="556532"/>
    <lineage>
        <taxon>Bacteria</taxon>
        <taxon>Bacillati</taxon>
        <taxon>Actinomycetota</taxon>
        <taxon>Actinomycetes</taxon>
        <taxon>Micromonosporales</taxon>
        <taxon>Micromonosporaceae</taxon>
        <taxon>Rugosimonospora</taxon>
    </lineage>
</organism>
<accession>A0A8J3VS49</accession>
<feature type="domain" description="DUF5753" evidence="1">
    <location>
        <begin position="119"/>
        <end position="295"/>
    </location>
</feature>
<dbReference type="InterPro" id="IPR043917">
    <property type="entry name" value="DUF5753"/>
</dbReference>
<evidence type="ECO:0000259" key="1">
    <source>
        <dbReference type="Pfam" id="PF19054"/>
    </source>
</evidence>
<dbReference type="AlphaFoldDB" id="A0A8J3VS49"/>
<comment type="caution">
    <text evidence="2">The sequence shown here is derived from an EMBL/GenBank/DDBJ whole genome shotgun (WGS) entry which is preliminary data.</text>
</comment>
<gene>
    <name evidence="2" type="ORF">Raf01_42500</name>
</gene>
<reference evidence="2" key="1">
    <citation type="submission" date="2021-01" db="EMBL/GenBank/DDBJ databases">
        <title>Whole genome shotgun sequence of Rugosimonospora africana NBRC 104875.</title>
        <authorList>
            <person name="Komaki H."/>
            <person name="Tamura T."/>
        </authorList>
    </citation>
    <scope>NUCLEOTIDE SEQUENCE</scope>
    <source>
        <strain evidence="2">NBRC 104875</strain>
    </source>
</reference>
<dbReference type="CDD" id="cd00093">
    <property type="entry name" value="HTH_XRE"/>
    <property type="match status" value="1"/>
</dbReference>
<keyword evidence="3" id="KW-1185">Reference proteome</keyword>
<dbReference type="SUPFAM" id="SSF47413">
    <property type="entry name" value="lambda repressor-like DNA-binding domains"/>
    <property type="match status" value="1"/>
</dbReference>
<protein>
    <submittedName>
        <fullName evidence="2">Transcriptional regulator</fullName>
    </submittedName>
</protein>
<dbReference type="GO" id="GO:0003677">
    <property type="term" value="F:DNA binding"/>
    <property type="evidence" value="ECO:0007669"/>
    <property type="project" value="InterPro"/>
</dbReference>
<dbReference type="Proteomes" id="UP000642748">
    <property type="component" value="Unassembled WGS sequence"/>
</dbReference>